<keyword evidence="2" id="KW-1185">Reference proteome</keyword>
<accession>A0ABU5QLJ6</accession>
<dbReference type="Proteomes" id="UP001304671">
    <property type="component" value="Unassembled WGS sequence"/>
</dbReference>
<protein>
    <submittedName>
        <fullName evidence="1">Uncharacterized protein</fullName>
    </submittedName>
</protein>
<dbReference type="RefSeq" id="WP_323248651.1">
    <property type="nucleotide sequence ID" value="NZ_JAYFUL010000011.1"/>
</dbReference>
<comment type="caution">
    <text evidence="1">The sequence shown here is derived from an EMBL/GenBank/DDBJ whole genome shotgun (WGS) entry which is preliminary data.</text>
</comment>
<evidence type="ECO:0000313" key="2">
    <source>
        <dbReference type="Proteomes" id="UP001304671"/>
    </source>
</evidence>
<evidence type="ECO:0000313" key="1">
    <source>
        <dbReference type="EMBL" id="MEA5257932.1"/>
    </source>
</evidence>
<reference evidence="1 2" key="1">
    <citation type="submission" date="2023-12" db="EMBL/GenBank/DDBJ databases">
        <title>Novel species of the genus Arcicella isolated from rivers.</title>
        <authorList>
            <person name="Lu H."/>
        </authorList>
    </citation>
    <scope>NUCLEOTIDE SEQUENCE [LARGE SCALE GENOMIC DNA]</scope>
    <source>
        <strain evidence="1 2">LMG 21963</strain>
    </source>
</reference>
<gene>
    <name evidence="1" type="ORF">VB264_09050</name>
</gene>
<organism evidence="1 2">
    <name type="scientific">Arcicella aquatica</name>
    <dbReference type="NCBI Taxonomy" id="217141"/>
    <lineage>
        <taxon>Bacteria</taxon>
        <taxon>Pseudomonadati</taxon>
        <taxon>Bacteroidota</taxon>
        <taxon>Cytophagia</taxon>
        <taxon>Cytophagales</taxon>
        <taxon>Flectobacillaceae</taxon>
        <taxon>Arcicella</taxon>
    </lineage>
</organism>
<proteinExistence type="predicted"/>
<dbReference type="EMBL" id="JAYFUL010000011">
    <property type="protein sequence ID" value="MEA5257932.1"/>
    <property type="molecule type" value="Genomic_DNA"/>
</dbReference>
<name>A0ABU5QLJ6_9BACT</name>
<sequence length="72" mass="8613">MDTHLQDWFIMDSMPAYVYARASRNLRFTTDFQADNMVVANKMLSAIELNGSFLKMLLVNDRPKNNEEYFWW</sequence>